<evidence type="ECO:0000259" key="2">
    <source>
        <dbReference type="PROSITE" id="PS51462"/>
    </source>
</evidence>
<dbReference type="EMBL" id="JANQDX010000015">
    <property type="protein sequence ID" value="KAL0910718.1"/>
    <property type="molecule type" value="Genomic_DNA"/>
</dbReference>
<dbReference type="AlphaFoldDB" id="A0ABD0UDD7"/>
<dbReference type="SUPFAM" id="SSF55811">
    <property type="entry name" value="Nudix"/>
    <property type="match status" value="1"/>
</dbReference>
<dbReference type="GO" id="GO:0016787">
    <property type="term" value="F:hydrolase activity"/>
    <property type="evidence" value="ECO:0007669"/>
    <property type="project" value="UniProtKB-KW"/>
</dbReference>
<dbReference type="Proteomes" id="UP001552299">
    <property type="component" value="Unassembled WGS sequence"/>
</dbReference>
<organism evidence="3 4">
    <name type="scientific">Dendrobium thyrsiflorum</name>
    <name type="common">Pinecone-like raceme dendrobium</name>
    <name type="synonym">Orchid</name>
    <dbReference type="NCBI Taxonomy" id="117978"/>
    <lineage>
        <taxon>Eukaryota</taxon>
        <taxon>Viridiplantae</taxon>
        <taxon>Streptophyta</taxon>
        <taxon>Embryophyta</taxon>
        <taxon>Tracheophyta</taxon>
        <taxon>Spermatophyta</taxon>
        <taxon>Magnoliopsida</taxon>
        <taxon>Liliopsida</taxon>
        <taxon>Asparagales</taxon>
        <taxon>Orchidaceae</taxon>
        <taxon>Epidendroideae</taxon>
        <taxon>Malaxideae</taxon>
        <taxon>Dendrobiinae</taxon>
        <taxon>Dendrobium</taxon>
    </lineage>
</organism>
<dbReference type="PROSITE" id="PS51462">
    <property type="entry name" value="NUDIX"/>
    <property type="match status" value="1"/>
</dbReference>
<dbReference type="Pfam" id="PF00293">
    <property type="entry name" value="NUDIX"/>
    <property type="match status" value="1"/>
</dbReference>
<keyword evidence="4" id="KW-1185">Reference proteome</keyword>
<name>A0ABD0UDD7_DENTH</name>
<dbReference type="PROSITE" id="PS00893">
    <property type="entry name" value="NUDIX_BOX"/>
    <property type="match status" value="1"/>
</dbReference>
<dbReference type="InterPro" id="IPR020084">
    <property type="entry name" value="NUDIX_hydrolase_CS"/>
</dbReference>
<dbReference type="Gene3D" id="3.90.79.10">
    <property type="entry name" value="Nucleoside Triphosphate Pyrophosphohydrolase"/>
    <property type="match status" value="1"/>
</dbReference>
<proteinExistence type="predicted"/>
<dbReference type="InterPro" id="IPR000086">
    <property type="entry name" value="NUDIX_hydrolase_dom"/>
</dbReference>
<evidence type="ECO:0000313" key="4">
    <source>
        <dbReference type="Proteomes" id="UP001552299"/>
    </source>
</evidence>
<comment type="caution">
    <text evidence="3">The sequence shown here is derived from an EMBL/GenBank/DDBJ whole genome shotgun (WGS) entry which is preliminary data.</text>
</comment>
<sequence>MDNPPTNSTIAAAEITKVLKMEVLYYNDSEEPVKIDGRSPAKEVCAEILNKARNDVPVEWRPIVWWMVVSTMLFVGGVDEGEDPRDAAIRELMEETGVSSAEILAEVPYWLTYDFPPDAREKLNKQFGKDWKGQAQKCGFSSISSDPLRLFRLPKVWTHCSITHNVMEHPSQNLVASVKTTQKFEKSPWGFMSKLDSHQGSSDASLFSCSLPALPCDEYNIMDSFSSKLDELDKDVELKDSIGIQGIEKFLPHKDELFDRIMNSSHQTELLGHVELGEDCDLFSCGGGIEMDADL</sequence>
<dbReference type="PANTHER" id="PTHR11839">
    <property type="entry name" value="UDP/ADP-SUGAR PYROPHOSPHATASE"/>
    <property type="match status" value="1"/>
</dbReference>
<keyword evidence="1" id="KW-0378">Hydrolase</keyword>
<feature type="domain" description="Nudix hydrolase" evidence="2">
    <location>
        <begin position="5"/>
        <end position="192"/>
    </location>
</feature>
<protein>
    <recommendedName>
        <fullName evidence="2">Nudix hydrolase domain-containing protein</fullName>
    </recommendedName>
</protein>
<accession>A0ABD0UDD7</accession>
<dbReference type="InterPro" id="IPR015797">
    <property type="entry name" value="NUDIX_hydrolase-like_dom_sf"/>
</dbReference>
<gene>
    <name evidence="3" type="ORF">M5K25_018801</name>
</gene>
<dbReference type="PANTHER" id="PTHR11839:SF22">
    <property type="entry name" value="NUDIX HYDROLASE 26, CHLOROPLASTIC"/>
    <property type="match status" value="1"/>
</dbReference>
<evidence type="ECO:0000256" key="1">
    <source>
        <dbReference type="ARBA" id="ARBA00022801"/>
    </source>
</evidence>
<evidence type="ECO:0000313" key="3">
    <source>
        <dbReference type="EMBL" id="KAL0910718.1"/>
    </source>
</evidence>
<reference evidence="3 4" key="1">
    <citation type="journal article" date="2024" name="Plant Biotechnol. J.">
        <title>Dendrobium thyrsiflorum genome and its molecular insights into genes involved in important horticultural traits.</title>
        <authorList>
            <person name="Chen B."/>
            <person name="Wang J.Y."/>
            <person name="Zheng P.J."/>
            <person name="Li K.L."/>
            <person name="Liang Y.M."/>
            <person name="Chen X.F."/>
            <person name="Zhang C."/>
            <person name="Zhao X."/>
            <person name="He X."/>
            <person name="Zhang G.Q."/>
            <person name="Liu Z.J."/>
            <person name="Xu Q."/>
        </authorList>
    </citation>
    <scope>NUCLEOTIDE SEQUENCE [LARGE SCALE GENOMIC DNA]</scope>
    <source>
        <strain evidence="3">GZMU011</strain>
    </source>
</reference>